<dbReference type="KEGG" id="fat:DVK85_09030"/>
<dbReference type="OrthoDB" id="1348384at2"/>
<dbReference type="Proteomes" id="UP000253951">
    <property type="component" value="Chromosome"/>
</dbReference>
<gene>
    <name evidence="2" type="ORF">DVK85_09030</name>
</gene>
<organism evidence="2 3">
    <name type="scientific">Flavobacterium arcticum</name>
    <dbReference type="NCBI Taxonomy" id="1784713"/>
    <lineage>
        <taxon>Bacteria</taxon>
        <taxon>Pseudomonadati</taxon>
        <taxon>Bacteroidota</taxon>
        <taxon>Flavobacteriia</taxon>
        <taxon>Flavobacteriales</taxon>
        <taxon>Flavobacteriaceae</taxon>
        <taxon>Flavobacterium</taxon>
    </lineage>
</organism>
<feature type="chain" id="PRO_5017063243" evidence="1">
    <location>
        <begin position="21"/>
        <end position="145"/>
    </location>
</feature>
<sequence>MKSKVNFIILFLFTALTLQAQSFGSAGLEIEGKFNPKNAVYYNWLLHEGTNDVTMKFPQTPKGIEDAVNIIEQMLVKNELSIDRPDEYNNVEVQGLKNNSAQQLNDAIQDQKAKVNLAWYSPDGSTLHLFLGKYSYEINVYKAYK</sequence>
<keyword evidence="3" id="KW-1185">Reference proteome</keyword>
<reference evidence="2 3" key="1">
    <citation type="submission" date="2018-07" db="EMBL/GenBank/DDBJ databases">
        <title>Complete genome sequence of Flavobacterium arcticum type strain SM1502T.</title>
        <authorList>
            <person name="Li Y."/>
            <person name="Li D.-D."/>
        </authorList>
    </citation>
    <scope>NUCLEOTIDE SEQUENCE [LARGE SCALE GENOMIC DNA]</scope>
    <source>
        <strain evidence="2 3">SM1502</strain>
    </source>
</reference>
<protein>
    <submittedName>
        <fullName evidence="2">Uncharacterized protein</fullName>
    </submittedName>
</protein>
<accession>A0A345HCQ6</accession>
<dbReference type="EMBL" id="CP031188">
    <property type="protein sequence ID" value="AXG74366.1"/>
    <property type="molecule type" value="Genomic_DNA"/>
</dbReference>
<dbReference type="RefSeq" id="WP_114678124.1">
    <property type="nucleotide sequence ID" value="NZ_CP031188.1"/>
</dbReference>
<name>A0A345HCQ6_9FLAO</name>
<feature type="signal peptide" evidence="1">
    <location>
        <begin position="1"/>
        <end position="20"/>
    </location>
</feature>
<keyword evidence="1" id="KW-0732">Signal</keyword>
<evidence type="ECO:0000313" key="2">
    <source>
        <dbReference type="EMBL" id="AXG74366.1"/>
    </source>
</evidence>
<dbReference type="AlphaFoldDB" id="A0A345HCQ6"/>
<evidence type="ECO:0000313" key="3">
    <source>
        <dbReference type="Proteomes" id="UP000253951"/>
    </source>
</evidence>
<proteinExistence type="predicted"/>
<evidence type="ECO:0000256" key="1">
    <source>
        <dbReference type="SAM" id="SignalP"/>
    </source>
</evidence>